<keyword evidence="3" id="KW-0433">Leucine-rich repeat</keyword>
<dbReference type="HOGENOM" id="CLU_000837_35_3_1"/>
<keyword evidence="4" id="KW-0677">Repeat</keyword>
<evidence type="ECO:0000256" key="1">
    <source>
        <dbReference type="ARBA" id="ARBA00004170"/>
    </source>
</evidence>
<feature type="domain" description="Disease resistance protein winged helix" evidence="11">
    <location>
        <begin position="679"/>
        <end position="746"/>
    </location>
</feature>
<keyword evidence="6" id="KW-0611">Plant defense</keyword>
<dbReference type="Gramene" id="PGSC0003DMT400081488">
    <property type="protein sequence ID" value="PGSC0003DMT400081488"/>
    <property type="gene ID" value="PGSC0003DMG400031878"/>
</dbReference>
<dbReference type="FunFam" id="1.10.10.10:FF:000322">
    <property type="entry name" value="Probable disease resistance protein At1g63360"/>
    <property type="match status" value="1"/>
</dbReference>
<evidence type="ECO:0000256" key="2">
    <source>
        <dbReference type="ARBA" id="ARBA00008894"/>
    </source>
</evidence>
<dbReference type="Gene3D" id="3.40.50.300">
    <property type="entry name" value="P-loop containing nucleotide triphosphate hydrolases"/>
    <property type="match status" value="1"/>
</dbReference>
<dbReference type="Pfam" id="PF23559">
    <property type="entry name" value="WHD_DRP"/>
    <property type="match status" value="1"/>
</dbReference>
<dbReference type="GO" id="GO:0005524">
    <property type="term" value="F:ATP binding"/>
    <property type="evidence" value="ECO:0007669"/>
    <property type="project" value="UniProtKB-KW"/>
</dbReference>
<evidence type="ECO:0000256" key="7">
    <source>
        <dbReference type="ARBA" id="ARBA00022840"/>
    </source>
</evidence>
<dbReference type="PANTHER" id="PTHR23155:SF1228">
    <property type="entry name" value="NB-ARC DOMAIN CONTAINING PROTEIN, EXPRESSED"/>
    <property type="match status" value="1"/>
</dbReference>
<keyword evidence="9" id="KW-0472">Membrane</keyword>
<dbReference type="Gramene" id="PGSC0003DMT400081486">
    <property type="protein sequence ID" value="PGSC0003DMT400081486"/>
    <property type="gene ID" value="PGSC0003DMG400031878"/>
</dbReference>
<dbReference type="InterPro" id="IPR002182">
    <property type="entry name" value="NB-ARC"/>
</dbReference>
<evidence type="ECO:0000259" key="10">
    <source>
        <dbReference type="Pfam" id="PF00931"/>
    </source>
</evidence>
<keyword evidence="13" id="KW-1185">Reference proteome</keyword>
<name>M1D4W2_SOLTU</name>
<dbReference type="InterPro" id="IPR036388">
    <property type="entry name" value="WH-like_DNA-bd_sf"/>
</dbReference>
<dbReference type="GO" id="GO:0051607">
    <property type="term" value="P:defense response to virus"/>
    <property type="evidence" value="ECO:0007669"/>
    <property type="project" value="UniProtKB-ARBA"/>
</dbReference>
<dbReference type="EnsemblPlants" id="PGSC0003DMT400081489">
    <property type="protein sequence ID" value="PGSC0003DMT400081489"/>
    <property type="gene ID" value="PGSC0003DMG400031878"/>
</dbReference>
<accession>M1D4W2</accession>
<dbReference type="EnsemblPlants" id="PGSC0003DMT400081488">
    <property type="protein sequence ID" value="PGSC0003DMT400081488"/>
    <property type="gene ID" value="PGSC0003DMG400031878"/>
</dbReference>
<dbReference type="InterPro" id="IPR027417">
    <property type="entry name" value="P-loop_NTPase"/>
</dbReference>
<dbReference type="InterPro" id="IPR042197">
    <property type="entry name" value="Apaf_helical"/>
</dbReference>
<reference evidence="12" key="2">
    <citation type="submission" date="2015-06" db="UniProtKB">
        <authorList>
            <consortium name="EnsemblPlants"/>
        </authorList>
    </citation>
    <scope>IDENTIFICATION</scope>
    <source>
        <strain evidence="12">DM1-3 516 R44</strain>
    </source>
</reference>
<dbReference type="Gene3D" id="1.10.8.430">
    <property type="entry name" value="Helical domain of apoptotic protease-activating factors"/>
    <property type="match status" value="1"/>
</dbReference>
<evidence type="ECO:0000256" key="5">
    <source>
        <dbReference type="ARBA" id="ARBA00022741"/>
    </source>
</evidence>
<dbReference type="InterPro" id="IPR038005">
    <property type="entry name" value="RX-like_CC"/>
</dbReference>
<dbReference type="InterPro" id="IPR044974">
    <property type="entry name" value="Disease_R_plants"/>
</dbReference>
<comment type="similarity">
    <text evidence="2">Belongs to the disease resistance NB-LRR family.</text>
</comment>
<reference evidence="13" key="1">
    <citation type="journal article" date="2011" name="Nature">
        <title>Genome sequence and analysis of the tuber crop potato.</title>
        <authorList>
            <consortium name="The Potato Genome Sequencing Consortium"/>
        </authorList>
    </citation>
    <scope>NUCLEOTIDE SEQUENCE [LARGE SCALE GENOMIC DNA]</scope>
    <source>
        <strain evidence="13">cv. DM1-3 516 R44</strain>
    </source>
</reference>
<dbReference type="Gramene" id="PGSC0003DMT400081492">
    <property type="protein sequence ID" value="PGSC0003DMT400081492"/>
    <property type="gene ID" value="PGSC0003DMG400031878"/>
</dbReference>
<evidence type="ECO:0000256" key="3">
    <source>
        <dbReference type="ARBA" id="ARBA00022614"/>
    </source>
</evidence>
<dbReference type="FunFam" id="3.40.50.300:FF:001091">
    <property type="entry name" value="Probable disease resistance protein At1g61300"/>
    <property type="match status" value="1"/>
</dbReference>
<dbReference type="Gene3D" id="3.80.10.10">
    <property type="entry name" value="Ribonuclease Inhibitor"/>
    <property type="match status" value="1"/>
</dbReference>
<feature type="domain" description="NB-ARC" evidence="10">
    <location>
        <begin position="428"/>
        <end position="595"/>
    </location>
</feature>
<dbReference type="AlphaFoldDB" id="M1D4W2"/>
<dbReference type="GO" id="GO:0016020">
    <property type="term" value="C:membrane"/>
    <property type="evidence" value="ECO:0007669"/>
    <property type="project" value="UniProtKB-SubCell"/>
</dbReference>
<protein>
    <submittedName>
        <fullName evidence="12">NBS-LRR resistance protein</fullName>
    </submittedName>
</protein>
<evidence type="ECO:0000256" key="8">
    <source>
        <dbReference type="ARBA" id="ARBA00023054"/>
    </source>
</evidence>
<dbReference type="PaxDb" id="4113-PGSC0003DMT400081489"/>
<evidence type="ECO:0000259" key="11">
    <source>
        <dbReference type="Pfam" id="PF23559"/>
    </source>
</evidence>
<evidence type="ECO:0000256" key="4">
    <source>
        <dbReference type="ARBA" id="ARBA00022737"/>
    </source>
</evidence>
<proteinExistence type="inferred from homology"/>
<dbReference type="SUPFAM" id="SSF52058">
    <property type="entry name" value="L domain-like"/>
    <property type="match status" value="1"/>
</dbReference>
<sequence length="1110" mass="128510">MDDCISLYHRSSKSDATMMDKQLDFLFLNLYHLSKHRAEKMFPGVTQYEVLQNVCGNIRDFHGLIVNGCIKHEMVQNVLPLFQLMAEKVGHFLWEDQTDEESQLSELDEDDQNDRDSRLFKLAHLLLKIVPTELKVMHICYTNLKASTSAEIGRFIKQLLETSPYILREYLIHLQEHMITVITPSTSGARNIHVMMEFLLIILSDMPKDFIHHDKLFDLLARVGALTREVSTLVRDLEEKLRNKEGNDQTNRATLDLLENIELLKKDLKHVYLKSPDSSQCCFPMSDGPLFMHLLHIHLNDLLDSNAYSVDLIKKEIGQVKQGLKFIRSFFANVEQGLYKDLWTRVLDVAYEAKDVIDSIIVRDNGLLHLIFSLPITIKKMKLIKEEFSDLHEKIPKNRGLIVVNTPKKPVESKSLTAGKIIVGFEEETNWLLRKLTSGQADLDVISVTGMPGSSKTTLAYKVYNDKSVSSHFDLRAWCTVDQGYDEKKLLNKIFNQVSDSDSKLSENIDVADKLRKQLYGKRYLIVLYDVWDTTTWDELTRPFPEVVKGSRIILTTREKEVGLHGKLYTAPLNLRLLRSEESWELLEKRVFGNESFPNELLDVGKEIAENCKGLPLVADLIAGVIAGLEKKKTVWLEVRNNLSSFILNSQVEVMKVIELSYDHLPHHLKPCFLYLASFPKDTAIISSTLKDFWHAEGLVEQTEMKSVEEVMKVYLDNLISSSLVIAFNEIGDDPTCQLHDLVHDFCLTKAREERLFDLIRSNDFPDLLPRQITIDDEEHFVLNFVLFDSNKKRHSGKHLYSLWINGDPLDDRLSDSFHVRHLRLLRVLYLDPSFIMVNDSLLNEICMLNHLRFLNIETEVESLPLSFSNLWNLEILLVDNKVSTLVLLPRIWDLLKLQVLATTACYFFDVDTDEPILVAEDTKLENLRYLNKLVRSYWKDSEDIFQRLPNLQMLKFELKESWNYSTEHYWFPKLDCLTELEDLTVAFERSNTNDSGSSVATNRPWDFYFPSNLKKYHLLEFPLTSDSLSTIARLPNLEELTLYRTIIHGEEWNMGEEDTFENLKYLKLEQVTLSKWEVGEESFPALEKLKLRGCRKLEEIPPSLGTLIH</sequence>
<keyword evidence="5" id="KW-0547">Nucleotide-binding</keyword>
<dbReference type="Proteomes" id="UP000011115">
    <property type="component" value="Unassembled WGS sequence"/>
</dbReference>
<dbReference type="Pfam" id="PF00931">
    <property type="entry name" value="NB-ARC"/>
    <property type="match status" value="1"/>
</dbReference>
<dbReference type="eggNOG" id="KOG4658">
    <property type="taxonomic scope" value="Eukaryota"/>
</dbReference>
<keyword evidence="7" id="KW-0067">ATP-binding</keyword>
<evidence type="ECO:0000256" key="9">
    <source>
        <dbReference type="ARBA" id="ARBA00023136"/>
    </source>
</evidence>
<dbReference type="EnsemblPlants" id="PGSC0003DMT400081486">
    <property type="protein sequence ID" value="PGSC0003DMT400081486"/>
    <property type="gene ID" value="PGSC0003DMG400031878"/>
</dbReference>
<dbReference type="InParanoid" id="M1D4W2"/>
<dbReference type="PRINTS" id="PR00364">
    <property type="entry name" value="DISEASERSIST"/>
</dbReference>
<dbReference type="SUPFAM" id="SSF52540">
    <property type="entry name" value="P-loop containing nucleoside triphosphate hydrolases"/>
    <property type="match status" value="1"/>
</dbReference>
<dbReference type="GO" id="GO:0043531">
    <property type="term" value="F:ADP binding"/>
    <property type="evidence" value="ECO:0007669"/>
    <property type="project" value="InterPro"/>
</dbReference>
<evidence type="ECO:0000313" key="13">
    <source>
        <dbReference type="Proteomes" id="UP000011115"/>
    </source>
</evidence>
<evidence type="ECO:0000256" key="6">
    <source>
        <dbReference type="ARBA" id="ARBA00022821"/>
    </source>
</evidence>
<dbReference type="EnsemblPlants" id="PGSC0003DMT400081492">
    <property type="protein sequence ID" value="PGSC0003DMT400081492"/>
    <property type="gene ID" value="PGSC0003DMG400031878"/>
</dbReference>
<dbReference type="InterPro" id="IPR032675">
    <property type="entry name" value="LRR_dom_sf"/>
</dbReference>
<evidence type="ECO:0000313" key="12">
    <source>
        <dbReference type="EnsemblPlants" id="PGSC0003DMT400081489"/>
    </source>
</evidence>
<dbReference type="PANTHER" id="PTHR23155">
    <property type="entry name" value="DISEASE RESISTANCE PROTEIN RP"/>
    <property type="match status" value="1"/>
</dbReference>
<organism evidence="12 13">
    <name type="scientific">Solanum tuberosum</name>
    <name type="common">Potato</name>
    <dbReference type="NCBI Taxonomy" id="4113"/>
    <lineage>
        <taxon>Eukaryota</taxon>
        <taxon>Viridiplantae</taxon>
        <taxon>Streptophyta</taxon>
        <taxon>Embryophyta</taxon>
        <taxon>Tracheophyta</taxon>
        <taxon>Spermatophyta</taxon>
        <taxon>Magnoliopsida</taxon>
        <taxon>eudicotyledons</taxon>
        <taxon>Gunneridae</taxon>
        <taxon>Pentapetalae</taxon>
        <taxon>asterids</taxon>
        <taxon>lamiids</taxon>
        <taxon>Solanales</taxon>
        <taxon>Solanaceae</taxon>
        <taxon>Solanoideae</taxon>
        <taxon>Solaneae</taxon>
        <taxon>Solanum</taxon>
    </lineage>
</organism>
<dbReference type="CDD" id="cd14798">
    <property type="entry name" value="RX-CC_like"/>
    <property type="match status" value="1"/>
</dbReference>
<dbReference type="Gene3D" id="1.10.10.10">
    <property type="entry name" value="Winged helix-like DNA-binding domain superfamily/Winged helix DNA-binding domain"/>
    <property type="match status" value="1"/>
</dbReference>
<dbReference type="OMA" id="CHRSKSN"/>
<keyword evidence="8" id="KW-0175">Coiled coil</keyword>
<dbReference type="InterPro" id="IPR058922">
    <property type="entry name" value="WHD_DRP"/>
</dbReference>
<comment type="subcellular location">
    <subcellularLocation>
        <location evidence="1">Membrane</location>
        <topology evidence="1">Peripheral membrane protein</topology>
    </subcellularLocation>
</comment>
<dbReference type="Gramene" id="PGSC0003DMT400081489">
    <property type="protein sequence ID" value="PGSC0003DMT400081489"/>
    <property type="gene ID" value="PGSC0003DMG400031878"/>
</dbReference>